<dbReference type="GO" id="GO:0020037">
    <property type="term" value="F:heme binding"/>
    <property type="evidence" value="ECO:0007669"/>
    <property type="project" value="InterPro"/>
</dbReference>
<protein>
    <submittedName>
        <fullName evidence="1">Uncharacterized protein</fullName>
    </submittedName>
</protein>
<reference evidence="1" key="1">
    <citation type="submission" date="2023-02" db="EMBL/GenBank/DDBJ databases">
        <title>Genome of toxic invasive species Heracleum sosnowskyi carries increased number of genes despite the absence of recent whole-genome duplications.</title>
        <authorList>
            <person name="Schelkunov M."/>
            <person name="Shtratnikova V."/>
            <person name="Makarenko M."/>
            <person name="Klepikova A."/>
            <person name="Omelchenko D."/>
            <person name="Novikova G."/>
            <person name="Obukhova E."/>
            <person name="Bogdanov V."/>
            <person name="Penin A."/>
            <person name="Logacheva M."/>
        </authorList>
    </citation>
    <scope>NUCLEOTIDE SEQUENCE</scope>
    <source>
        <strain evidence="1">Hsosn_3</strain>
        <tissue evidence="1">Leaf</tissue>
    </source>
</reference>
<dbReference type="EMBL" id="JAUIZM010000005">
    <property type="protein sequence ID" value="KAK1383304.1"/>
    <property type="molecule type" value="Genomic_DNA"/>
</dbReference>
<evidence type="ECO:0000313" key="2">
    <source>
        <dbReference type="Proteomes" id="UP001237642"/>
    </source>
</evidence>
<dbReference type="SUPFAM" id="SSF48264">
    <property type="entry name" value="Cytochrome P450"/>
    <property type="match status" value="1"/>
</dbReference>
<gene>
    <name evidence="1" type="ORF">POM88_021039</name>
</gene>
<keyword evidence="2" id="KW-1185">Reference proteome</keyword>
<evidence type="ECO:0000313" key="1">
    <source>
        <dbReference type="EMBL" id="KAK1383304.1"/>
    </source>
</evidence>
<organism evidence="1 2">
    <name type="scientific">Heracleum sosnowskyi</name>
    <dbReference type="NCBI Taxonomy" id="360622"/>
    <lineage>
        <taxon>Eukaryota</taxon>
        <taxon>Viridiplantae</taxon>
        <taxon>Streptophyta</taxon>
        <taxon>Embryophyta</taxon>
        <taxon>Tracheophyta</taxon>
        <taxon>Spermatophyta</taxon>
        <taxon>Magnoliopsida</taxon>
        <taxon>eudicotyledons</taxon>
        <taxon>Gunneridae</taxon>
        <taxon>Pentapetalae</taxon>
        <taxon>asterids</taxon>
        <taxon>campanulids</taxon>
        <taxon>Apiales</taxon>
        <taxon>Apiaceae</taxon>
        <taxon>Apioideae</taxon>
        <taxon>apioid superclade</taxon>
        <taxon>Tordylieae</taxon>
        <taxon>Tordyliinae</taxon>
        <taxon>Heracleum</taxon>
    </lineage>
</organism>
<reference evidence="1" key="2">
    <citation type="submission" date="2023-05" db="EMBL/GenBank/DDBJ databases">
        <authorList>
            <person name="Schelkunov M.I."/>
        </authorList>
    </citation>
    <scope>NUCLEOTIDE SEQUENCE</scope>
    <source>
        <strain evidence="1">Hsosn_3</strain>
        <tissue evidence="1">Leaf</tissue>
    </source>
</reference>
<dbReference type="Gene3D" id="1.10.630.10">
    <property type="entry name" value="Cytochrome P450"/>
    <property type="match status" value="1"/>
</dbReference>
<dbReference type="InterPro" id="IPR036396">
    <property type="entry name" value="Cyt_P450_sf"/>
</dbReference>
<dbReference type="GO" id="GO:0005506">
    <property type="term" value="F:iron ion binding"/>
    <property type="evidence" value="ECO:0007669"/>
    <property type="project" value="InterPro"/>
</dbReference>
<name>A0AAD8ICM3_9APIA</name>
<accession>A0AAD8ICM3</accession>
<dbReference type="AlphaFoldDB" id="A0AAD8ICM3"/>
<dbReference type="GO" id="GO:0004497">
    <property type="term" value="F:monooxygenase activity"/>
    <property type="evidence" value="ECO:0007669"/>
    <property type="project" value="InterPro"/>
</dbReference>
<proteinExistence type="predicted"/>
<sequence length="184" mass="20823">MHERSREIHPPCGILIKATDRGNDIVSKLVKTVSEFVEAGTVFDVQDLLMRCALQSVFKVGFGVDLNCLEGSGYWDFQDGDASSTRYQQKVQEWNQLMAKGNSITSCGSKRKAPHVEKPIMFPFCLKPRGLEVPNKGLKYRSQKKYRVSGHVVVRDQDRVHTRVRRFNSFAVGDEKATNFDVSP</sequence>
<dbReference type="GO" id="GO:0016705">
    <property type="term" value="F:oxidoreductase activity, acting on paired donors, with incorporation or reduction of molecular oxygen"/>
    <property type="evidence" value="ECO:0007669"/>
    <property type="project" value="InterPro"/>
</dbReference>
<comment type="caution">
    <text evidence="1">The sequence shown here is derived from an EMBL/GenBank/DDBJ whole genome shotgun (WGS) entry which is preliminary data.</text>
</comment>
<dbReference type="Proteomes" id="UP001237642">
    <property type="component" value="Unassembled WGS sequence"/>
</dbReference>